<protein>
    <recommendedName>
        <fullName evidence="9">Magnesium transporter</fullName>
    </recommendedName>
</protein>
<dbReference type="AlphaFoldDB" id="A0AAV0U4N4"/>
<gene>
    <name evidence="7" type="ORF">PDE001_LOCUS4678</name>
</gene>
<keyword evidence="8" id="KW-1185">Reference proteome</keyword>
<feature type="transmembrane region" description="Helical" evidence="6">
    <location>
        <begin position="107"/>
        <end position="126"/>
    </location>
</feature>
<evidence type="ECO:0000256" key="1">
    <source>
        <dbReference type="ARBA" id="ARBA00004141"/>
    </source>
</evidence>
<dbReference type="GO" id="GO:0016020">
    <property type="term" value="C:membrane"/>
    <property type="evidence" value="ECO:0007669"/>
    <property type="project" value="UniProtKB-SubCell"/>
</dbReference>
<keyword evidence="3 6" id="KW-1133">Transmembrane helix</keyword>
<dbReference type="PANTHER" id="PTHR12570:SF9">
    <property type="entry name" value="MAGNESIUM TRANSPORTER NIPA8-RELATED"/>
    <property type="match status" value="1"/>
</dbReference>
<sequence>METWEAFGAGLAVVASIVSNLGVNIQKYSHLKESTKSVRERQPYIRRPVWWLGFALVVLGSLGDFTAFGFASQSLVAALGGGATLVANVVTAQCLNGERLYKTDIGGVLLVILGVVIIACIAEPNVEYPLPELELRFVRMPFVVYMTCVGVCAVSMLATIKGSMANRLKNQVYWSNKRQKKLMQQFEVRVQRLEERLLDMEVKLLQITSLASALPTGFVESPAMSRELRELIDPTNTEDADADQVAAVRISRVPYYYAICSGIVGAMTVLLAKCSAIMIALTLKGDNQFKYGLTYIFLGGMFVCILVQTHFLNMATTLGDIMTVFPTFQACWITFSVVGGAVFYQNEDEPFSTTDKVFYPLALLSIATGVGLLTQHNSSSVKATAGKSGKLRTNTRIEDESMVCDTNDEEDHILLATDASMSLPLLPVNDGYLHLSDRNLFFTLFKVNQKC</sequence>
<feature type="transmembrane region" description="Helical" evidence="6">
    <location>
        <begin position="357"/>
        <end position="374"/>
    </location>
</feature>
<evidence type="ECO:0000313" key="8">
    <source>
        <dbReference type="Proteomes" id="UP001162029"/>
    </source>
</evidence>
<dbReference type="InterPro" id="IPR037185">
    <property type="entry name" value="EmrE-like"/>
</dbReference>
<evidence type="ECO:0000256" key="2">
    <source>
        <dbReference type="ARBA" id="ARBA00022692"/>
    </source>
</evidence>
<name>A0AAV0U4N4_9STRA</name>
<feature type="transmembrane region" description="Helical" evidence="6">
    <location>
        <begin position="255"/>
        <end position="281"/>
    </location>
</feature>
<keyword evidence="5" id="KW-0175">Coiled coil</keyword>
<evidence type="ECO:0000256" key="4">
    <source>
        <dbReference type="ARBA" id="ARBA00023136"/>
    </source>
</evidence>
<evidence type="ECO:0008006" key="9">
    <source>
        <dbReference type="Google" id="ProtNLM"/>
    </source>
</evidence>
<proteinExistence type="predicted"/>
<accession>A0AAV0U4N4</accession>
<organism evidence="7 8">
    <name type="scientific">Peronospora destructor</name>
    <dbReference type="NCBI Taxonomy" id="86335"/>
    <lineage>
        <taxon>Eukaryota</taxon>
        <taxon>Sar</taxon>
        <taxon>Stramenopiles</taxon>
        <taxon>Oomycota</taxon>
        <taxon>Peronosporomycetes</taxon>
        <taxon>Peronosporales</taxon>
        <taxon>Peronosporaceae</taxon>
        <taxon>Peronospora</taxon>
    </lineage>
</organism>
<dbReference type="PANTHER" id="PTHR12570">
    <property type="match status" value="1"/>
</dbReference>
<evidence type="ECO:0000313" key="7">
    <source>
        <dbReference type="EMBL" id="CAI5731003.1"/>
    </source>
</evidence>
<keyword evidence="2 6" id="KW-0812">Transmembrane</keyword>
<dbReference type="Proteomes" id="UP001162029">
    <property type="component" value="Unassembled WGS sequence"/>
</dbReference>
<feature type="transmembrane region" description="Helical" evidence="6">
    <location>
        <begin position="49"/>
        <end position="70"/>
    </location>
</feature>
<dbReference type="Pfam" id="PF05653">
    <property type="entry name" value="Mg_trans_NIPA"/>
    <property type="match status" value="2"/>
</dbReference>
<dbReference type="EMBL" id="CANTFM010000859">
    <property type="protein sequence ID" value="CAI5731003.1"/>
    <property type="molecule type" value="Genomic_DNA"/>
</dbReference>
<evidence type="ECO:0000256" key="6">
    <source>
        <dbReference type="SAM" id="Phobius"/>
    </source>
</evidence>
<evidence type="ECO:0000256" key="5">
    <source>
        <dbReference type="SAM" id="Coils"/>
    </source>
</evidence>
<evidence type="ECO:0000256" key="3">
    <source>
        <dbReference type="ARBA" id="ARBA00022989"/>
    </source>
</evidence>
<comment type="subcellular location">
    <subcellularLocation>
        <location evidence="1">Membrane</location>
        <topology evidence="1">Multi-pass membrane protein</topology>
    </subcellularLocation>
</comment>
<dbReference type="GO" id="GO:0015095">
    <property type="term" value="F:magnesium ion transmembrane transporter activity"/>
    <property type="evidence" value="ECO:0007669"/>
    <property type="project" value="InterPro"/>
</dbReference>
<feature type="transmembrane region" description="Helical" evidence="6">
    <location>
        <begin position="324"/>
        <end position="345"/>
    </location>
</feature>
<feature type="transmembrane region" description="Helical" evidence="6">
    <location>
        <begin position="293"/>
        <end position="312"/>
    </location>
</feature>
<feature type="transmembrane region" description="Helical" evidence="6">
    <location>
        <begin position="138"/>
        <end position="160"/>
    </location>
</feature>
<dbReference type="InterPro" id="IPR008521">
    <property type="entry name" value="Mg_trans_NIPA"/>
</dbReference>
<dbReference type="SUPFAM" id="SSF103481">
    <property type="entry name" value="Multidrug resistance efflux transporter EmrE"/>
    <property type="match status" value="1"/>
</dbReference>
<feature type="coiled-coil region" evidence="5">
    <location>
        <begin position="176"/>
        <end position="203"/>
    </location>
</feature>
<feature type="transmembrane region" description="Helical" evidence="6">
    <location>
        <begin position="76"/>
        <end position="95"/>
    </location>
</feature>
<keyword evidence="4 6" id="KW-0472">Membrane</keyword>
<reference evidence="7" key="1">
    <citation type="submission" date="2022-12" db="EMBL/GenBank/DDBJ databases">
        <authorList>
            <person name="Webb A."/>
        </authorList>
    </citation>
    <scope>NUCLEOTIDE SEQUENCE</scope>
    <source>
        <strain evidence="7">Pd1</strain>
    </source>
</reference>
<feature type="transmembrane region" description="Helical" evidence="6">
    <location>
        <begin position="6"/>
        <end position="28"/>
    </location>
</feature>
<comment type="caution">
    <text evidence="7">The sequence shown here is derived from an EMBL/GenBank/DDBJ whole genome shotgun (WGS) entry which is preliminary data.</text>
</comment>